<dbReference type="RefSeq" id="WP_192037752.1">
    <property type="nucleotide sequence ID" value="NZ_JACYWE010000001.1"/>
</dbReference>
<dbReference type="EMBL" id="JACYWE010000001">
    <property type="protein sequence ID" value="MBD8505295.1"/>
    <property type="molecule type" value="Genomic_DNA"/>
</dbReference>
<dbReference type="InterPro" id="IPR031322">
    <property type="entry name" value="Shikimate/glucono_kinase"/>
</dbReference>
<dbReference type="GO" id="GO:0000287">
    <property type="term" value="F:magnesium ion binding"/>
    <property type="evidence" value="ECO:0007669"/>
    <property type="project" value="UniProtKB-UniRule"/>
</dbReference>
<keyword evidence="11" id="KW-0479">Metal-binding</keyword>
<evidence type="ECO:0000256" key="6">
    <source>
        <dbReference type="ARBA" id="ARBA00022741"/>
    </source>
</evidence>
<keyword evidence="14" id="KW-1185">Reference proteome</keyword>
<feature type="binding site" evidence="11">
    <location>
        <position position="58"/>
    </location>
    <ligand>
        <name>substrate</name>
    </ligand>
</feature>
<keyword evidence="8 11" id="KW-0067">ATP-binding</keyword>
<evidence type="ECO:0000256" key="10">
    <source>
        <dbReference type="ARBA" id="ARBA00048567"/>
    </source>
</evidence>
<proteinExistence type="inferred from homology"/>
<evidence type="ECO:0000256" key="11">
    <source>
        <dbReference type="HAMAP-Rule" id="MF_00109"/>
    </source>
</evidence>
<feature type="binding site" evidence="11">
    <location>
        <begin position="12"/>
        <end position="17"/>
    </location>
    <ligand>
        <name>ATP</name>
        <dbReference type="ChEBI" id="CHEBI:30616"/>
    </ligand>
</feature>
<evidence type="ECO:0000256" key="9">
    <source>
        <dbReference type="ARBA" id="ARBA00023141"/>
    </source>
</evidence>
<keyword evidence="6 11" id="KW-0547">Nucleotide-binding</keyword>
<gene>
    <name evidence="11" type="primary">aroK</name>
    <name evidence="13" type="ORF">HT102_02160</name>
</gene>
<comment type="subunit">
    <text evidence="11">Monomer.</text>
</comment>
<dbReference type="InterPro" id="IPR000623">
    <property type="entry name" value="Shikimate_kinase/TSH1"/>
</dbReference>
<dbReference type="InterPro" id="IPR027417">
    <property type="entry name" value="P-loop_NTPase"/>
</dbReference>
<name>A0A927PJV2_9ACTN</name>
<keyword evidence="9 11" id="KW-0057">Aromatic amino acid biosynthesis</keyword>
<comment type="caution">
    <text evidence="13">The sequence shown here is derived from an EMBL/GenBank/DDBJ whole genome shotgun (WGS) entry which is preliminary data.</text>
</comment>
<evidence type="ECO:0000256" key="8">
    <source>
        <dbReference type="ARBA" id="ARBA00022840"/>
    </source>
</evidence>
<accession>A0A927PJV2</accession>
<keyword evidence="5 11" id="KW-0808">Transferase</keyword>
<dbReference type="PROSITE" id="PS01128">
    <property type="entry name" value="SHIKIMATE_KINASE"/>
    <property type="match status" value="1"/>
</dbReference>
<comment type="catalytic activity">
    <reaction evidence="10 11">
        <text>shikimate + ATP = 3-phosphoshikimate + ADP + H(+)</text>
        <dbReference type="Rhea" id="RHEA:13121"/>
        <dbReference type="ChEBI" id="CHEBI:15378"/>
        <dbReference type="ChEBI" id="CHEBI:30616"/>
        <dbReference type="ChEBI" id="CHEBI:36208"/>
        <dbReference type="ChEBI" id="CHEBI:145989"/>
        <dbReference type="ChEBI" id="CHEBI:456216"/>
        <dbReference type="EC" id="2.7.1.71"/>
    </reaction>
</comment>
<feature type="binding site" evidence="11">
    <location>
        <position position="80"/>
    </location>
    <ligand>
        <name>substrate</name>
    </ligand>
</feature>
<dbReference type="GO" id="GO:0005829">
    <property type="term" value="C:cytosol"/>
    <property type="evidence" value="ECO:0007669"/>
    <property type="project" value="TreeGrafter"/>
</dbReference>
<dbReference type="AlphaFoldDB" id="A0A927PJV2"/>
<keyword evidence="4 11" id="KW-0028">Amino-acid biosynthesis</keyword>
<dbReference type="CDD" id="cd00464">
    <property type="entry name" value="SK"/>
    <property type="match status" value="1"/>
</dbReference>
<feature type="binding site" evidence="11">
    <location>
        <position position="117"/>
    </location>
    <ligand>
        <name>ATP</name>
        <dbReference type="ChEBI" id="CHEBI:30616"/>
    </ligand>
</feature>
<evidence type="ECO:0000256" key="3">
    <source>
        <dbReference type="ARBA" id="ARBA00012154"/>
    </source>
</evidence>
<dbReference type="PANTHER" id="PTHR21087">
    <property type="entry name" value="SHIKIMATE KINASE"/>
    <property type="match status" value="1"/>
</dbReference>
<evidence type="ECO:0000256" key="1">
    <source>
        <dbReference type="ARBA" id="ARBA00004842"/>
    </source>
</evidence>
<evidence type="ECO:0000256" key="4">
    <source>
        <dbReference type="ARBA" id="ARBA00022605"/>
    </source>
</evidence>
<evidence type="ECO:0000256" key="2">
    <source>
        <dbReference type="ARBA" id="ARBA00006997"/>
    </source>
</evidence>
<keyword evidence="11" id="KW-0963">Cytoplasm</keyword>
<comment type="similarity">
    <text evidence="2 11">Belongs to the shikimate kinase family.</text>
</comment>
<sequence>MPPRAVLVGPPGAGKSTIGRRLASALGVSFYDTDAAIERETGRSITSIFAAEGEPGFRAIEEKVVAQAIAEQDGVVSLGGGAVLSAATQDVRRGHTVIYLEISVSEGLKRTGANSSRPLLAGADPENRYRSLMRIRRPIYRKVATMRVRTEGRSPGRVVQYIVRKLDNDRARTRWPNGKRRDKRAEEQQ</sequence>
<comment type="function">
    <text evidence="11">Catalyzes the specific phosphorylation of the 3-hydroxyl group of shikimic acid using ATP as a cosubstrate.</text>
</comment>
<protein>
    <recommendedName>
        <fullName evidence="3 11">Shikimate kinase</fullName>
        <shortName evidence="11">SK</shortName>
        <ecNumber evidence="3 11">2.7.1.71</ecNumber>
    </recommendedName>
</protein>
<dbReference type="GO" id="GO:0005524">
    <property type="term" value="F:ATP binding"/>
    <property type="evidence" value="ECO:0007669"/>
    <property type="project" value="UniProtKB-UniRule"/>
</dbReference>
<evidence type="ECO:0000313" key="13">
    <source>
        <dbReference type="EMBL" id="MBD8505295.1"/>
    </source>
</evidence>
<dbReference type="EC" id="2.7.1.71" evidence="3 11"/>
<comment type="pathway">
    <text evidence="1 11">Metabolic intermediate biosynthesis; chorismate biosynthesis; chorismate from D-erythrose 4-phosphate and phosphoenolpyruvate: step 5/7.</text>
</comment>
<evidence type="ECO:0000256" key="5">
    <source>
        <dbReference type="ARBA" id="ARBA00022679"/>
    </source>
</evidence>
<organism evidence="13 14">
    <name type="scientific">Lolliginicoccus lacisalsi</name>
    <dbReference type="NCBI Taxonomy" id="2742202"/>
    <lineage>
        <taxon>Bacteria</taxon>
        <taxon>Bacillati</taxon>
        <taxon>Actinomycetota</taxon>
        <taxon>Actinomycetes</taxon>
        <taxon>Mycobacteriales</taxon>
        <taxon>Hoyosellaceae</taxon>
        <taxon>Lolliginicoccus</taxon>
    </lineage>
</organism>
<dbReference type="HAMAP" id="MF_00109">
    <property type="entry name" value="Shikimate_kinase"/>
    <property type="match status" value="1"/>
</dbReference>
<feature type="binding site" evidence="11">
    <location>
        <position position="136"/>
    </location>
    <ligand>
        <name>substrate</name>
    </ligand>
</feature>
<dbReference type="PANTHER" id="PTHR21087:SF16">
    <property type="entry name" value="SHIKIMATE KINASE 1, CHLOROPLASTIC"/>
    <property type="match status" value="1"/>
</dbReference>
<dbReference type="GO" id="GO:0008652">
    <property type="term" value="P:amino acid biosynthetic process"/>
    <property type="evidence" value="ECO:0007669"/>
    <property type="project" value="UniProtKB-KW"/>
</dbReference>
<dbReference type="Pfam" id="PF01202">
    <property type="entry name" value="SKI"/>
    <property type="match status" value="1"/>
</dbReference>
<feature type="region of interest" description="Disordered" evidence="12">
    <location>
        <begin position="170"/>
        <end position="189"/>
    </location>
</feature>
<feature type="binding site" evidence="11">
    <location>
        <position position="16"/>
    </location>
    <ligand>
        <name>Mg(2+)</name>
        <dbReference type="ChEBI" id="CHEBI:18420"/>
    </ligand>
</feature>
<dbReference type="SUPFAM" id="SSF52540">
    <property type="entry name" value="P-loop containing nucleoside triphosphate hydrolases"/>
    <property type="match status" value="1"/>
</dbReference>
<dbReference type="GO" id="GO:0004765">
    <property type="term" value="F:shikimate kinase activity"/>
    <property type="evidence" value="ECO:0007669"/>
    <property type="project" value="UniProtKB-UniRule"/>
</dbReference>
<keyword evidence="11" id="KW-0460">Magnesium</keyword>
<dbReference type="Gene3D" id="3.40.50.300">
    <property type="entry name" value="P-loop containing nucleotide triphosphate hydrolases"/>
    <property type="match status" value="1"/>
</dbReference>
<comment type="cofactor">
    <cofactor evidence="11">
        <name>Mg(2+)</name>
        <dbReference type="ChEBI" id="CHEBI:18420"/>
    </cofactor>
    <text evidence="11">Binds 1 Mg(2+) ion per subunit.</text>
</comment>
<dbReference type="InterPro" id="IPR023000">
    <property type="entry name" value="Shikimate_kinase_CS"/>
</dbReference>
<dbReference type="PRINTS" id="PR01100">
    <property type="entry name" value="SHIKIMTKNASE"/>
</dbReference>
<evidence type="ECO:0000256" key="7">
    <source>
        <dbReference type="ARBA" id="ARBA00022777"/>
    </source>
</evidence>
<dbReference type="GO" id="GO:0009073">
    <property type="term" value="P:aromatic amino acid family biosynthetic process"/>
    <property type="evidence" value="ECO:0007669"/>
    <property type="project" value="UniProtKB-KW"/>
</dbReference>
<comment type="subcellular location">
    <subcellularLocation>
        <location evidence="11">Cytoplasm</location>
    </subcellularLocation>
</comment>
<evidence type="ECO:0000313" key="14">
    <source>
        <dbReference type="Proteomes" id="UP000642993"/>
    </source>
</evidence>
<dbReference type="Proteomes" id="UP000642993">
    <property type="component" value="Unassembled WGS sequence"/>
</dbReference>
<dbReference type="GO" id="GO:0009423">
    <property type="term" value="P:chorismate biosynthetic process"/>
    <property type="evidence" value="ECO:0007669"/>
    <property type="project" value="UniProtKB-UniRule"/>
</dbReference>
<feature type="binding site" evidence="11">
    <location>
        <position position="153"/>
    </location>
    <ligand>
        <name>ATP</name>
        <dbReference type="ChEBI" id="CHEBI:30616"/>
    </ligand>
</feature>
<keyword evidence="7 11" id="KW-0418">Kinase</keyword>
<evidence type="ECO:0000256" key="12">
    <source>
        <dbReference type="SAM" id="MobiDB-lite"/>
    </source>
</evidence>
<reference evidence="13" key="1">
    <citation type="submission" date="2020-09" db="EMBL/GenBank/DDBJ databases">
        <title>Hoyosella lacisalsi sp. nov., a halotolerant actinobacterium isolated from soil of Lake Gudzhirganskoe.</title>
        <authorList>
            <person name="Yang Q."/>
            <person name="Guo P.Y."/>
            <person name="Liu S.W."/>
            <person name="Li F.N."/>
            <person name="Sun C.H."/>
        </authorList>
    </citation>
    <scope>NUCLEOTIDE SEQUENCE</scope>
    <source>
        <strain evidence="13">G463</strain>
    </source>
</reference>
<feature type="binding site" evidence="11">
    <location>
        <position position="34"/>
    </location>
    <ligand>
        <name>substrate</name>
    </ligand>
</feature>